<protein>
    <recommendedName>
        <fullName evidence="2">DUF7890 domain-containing protein</fullName>
    </recommendedName>
</protein>
<evidence type="ECO:0000256" key="1">
    <source>
        <dbReference type="SAM" id="MobiDB-lite"/>
    </source>
</evidence>
<feature type="region of interest" description="Disordered" evidence="1">
    <location>
        <begin position="72"/>
        <end position="99"/>
    </location>
</feature>
<comment type="caution">
    <text evidence="3">The sequence shown here is derived from an EMBL/GenBank/DDBJ whole genome shotgun (WGS) entry which is preliminary data.</text>
</comment>
<dbReference type="Proteomes" id="UP000187609">
    <property type="component" value="Unassembled WGS sequence"/>
</dbReference>
<accession>A0A1J6JPW8</accession>
<dbReference type="OMA" id="DSEKTRC"/>
<feature type="compositionally biased region" description="Basic and acidic residues" evidence="1">
    <location>
        <begin position="72"/>
        <end position="87"/>
    </location>
</feature>
<evidence type="ECO:0000313" key="4">
    <source>
        <dbReference type="Proteomes" id="UP000187609"/>
    </source>
</evidence>
<evidence type="ECO:0000259" key="2">
    <source>
        <dbReference type="Pfam" id="PF25418"/>
    </source>
</evidence>
<gene>
    <name evidence="3" type="ORF">A4A49_53027</name>
</gene>
<evidence type="ECO:0000313" key="3">
    <source>
        <dbReference type="EMBL" id="OIT19826.1"/>
    </source>
</evidence>
<reference evidence="3" key="1">
    <citation type="submission" date="2016-11" db="EMBL/GenBank/DDBJ databases">
        <title>The genome of Nicotiana attenuata.</title>
        <authorList>
            <person name="Xu S."/>
            <person name="Brockmoeller T."/>
            <person name="Gaquerel E."/>
            <person name="Navarro A."/>
            <person name="Kuhl H."/>
            <person name="Gase K."/>
            <person name="Ling Z."/>
            <person name="Zhou W."/>
            <person name="Kreitzer C."/>
            <person name="Stanke M."/>
            <person name="Tang H."/>
            <person name="Lyons E."/>
            <person name="Pandey P."/>
            <person name="Pandey S.P."/>
            <person name="Timmermann B."/>
            <person name="Baldwin I.T."/>
        </authorList>
    </citation>
    <scope>NUCLEOTIDE SEQUENCE [LARGE SCALE GENOMIC DNA]</scope>
    <source>
        <strain evidence="3">UT</strain>
    </source>
</reference>
<organism evidence="3 4">
    <name type="scientific">Nicotiana attenuata</name>
    <name type="common">Coyote tobacco</name>
    <dbReference type="NCBI Taxonomy" id="49451"/>
    <lineage>
        <taxon>Eukaryota</taxon>
        <taxon>Viridiplantae</taxon>
        <taxon>Streptophyta</taxon>
        <taxon>Embryophyta</taxon>
        <taxon>Tracheophyta</taxon>
        <taxon>Spermatophyta</taxon>
        <taxon>Magnoliopsida</taxon>
        <taxon>eudicotyledons</taxon>
        <taxon>Gunneridae</taxon>
        <taxon>Pentapetalae</taxon>
        <taxon>asterids</taxon>
        <taxon>lamiids</taxon>
        <taxon>Solanales</taxon>
        <taxon>Solanaceae</taxon>
        <taxon>Nicotianoideae</taxon>
        <taxon>Nicotianeae</taxon>
        <taxon>Nicotiana</taxon>
    </lineage>
</organism>
<dbReference type="Gramene" id="OIT19826">
    <property type="protein sequence ID" value="OIT19826"/>
    <property type="gene ID" value="A4A49_53027"/>
</dbReference>
<dbReference type="PANTHER" id="PTHR36782">
    <property type="entry name" value="BNAC03G62080D PROTEIN"/>
    <property type="match status" value="1"/>
</dbReference>
<proteinExistence type="predicted"/>
<dbReference type="AlphaFoldDB" id="A0A1J6JPW8"/>
<dbReference type="STRING" id="49451.A0A1J6JPW8"/>
<feature type="region of interest" description="Disordered" evidence="1">
    <location>
        <begin position="1"/>
        <end position="41"/>
    </location>
</feature>
<keyword evidence="4" id="KW-1185">Reference proteome</keyword>
<dbReference type="InterPro" id="IPR057212">
    <property type="entry name" value="DUF7890"/>
</dbReference>
<dbReference type="EMBL" id="MJEQ01006169">
    <property type="protein sequence ID" value="OIT19826.1"/>
    <property type="molecule type" value="Genomic_DNA"/>
</dbReference>
<dbReference type="Pfam" id="PF25418">
    <property type="entry name" value="DUF7890"/>
    <property type="match status" value="1"/>
</dbReference>
<dbReference type="PANTHER" id="PTHR36782:SF1">
    <property type="entry name" value="CALCIUM UNIPORTER PROTEIN"/>
    <property type="match status" value="1"/>
</dbReference>
<sequence length="146" mass="16346">MAPPSAVENASTSAGSTKGDEDQAWQTFIGKSAAGSRERQAAETVNVIYSDELDIKKKPKIKKQVKFDLKPKYHYPTEEETNEEQKKKNTSTSFDDHANNGVKVKILMKKKDAERLLLKCREGGVLEFMDVAQELVHIPSTSVRVH</sequence>
<feature type="domain" description="DUF7890" evidence="2">
    <location>
        <begin position="101"/>
        <end position="145"/>
    </location>
</feature>
<name>A0A1J6JPW8_NICAT</name>